<dbReference type="PROSITE" id="PS01040">
    <property type="entry name" value="SBP_BACTERIAL_5"/>
    <property type="match status" value="1"/>
</dbReference>
<dbReference type="SUPFAM" id="SSF53850">
    <property type="entry name" value="Periplasmic binding protein-like II"/>
    <property type="match status" value="1"/>
</dbReference>
<dbReference type="Pfam" id="PF00496">
    <property type="entry name" value="SBP_bac_5"/>
    <property type="match status" value="1"/>
</dbReference>
<feature type="transmembrane region" description="Helical" evidence="4">
    <location>
        <begin position="43"/>
        <end position="65"/>
    </location>
</feature>
<dbReference type="Gene3D" id="3.40.190.10">
    <property type="entry name" value="Periplasmic binding protein-like II"/>
    <property type="match status" value="1"/>
</dbReference>
<evidence type="ECO:0000256" key="4">
    <source>
        <dbReference type="SAM" id="Phobius"/>
    </source>
</evidence>
<keyword evidence="3" id="KW-0732">Signal</keyword>
<evidence type="ECO:0000313" key="7">
    <source>
        <dbReference type="Proteomes" id="UP000724148"/>
    </source>
</evidence>
<proteinExistence type="inferred from homology"/>
<dbReference type="CDD" id="cd08513">
    <property type="entry name" value="PBP2_thermophilic_Hb8_like"/>
    <property type="match status" value="1"/>
</dbReference>
<dbReference type="Gene3D" id="3.10.105.10">
    <property type="entry name" value="Dipeptide-binding Protein, Domain 3"/>
    <property type="match status" value="1"/>
</dbReference>
<dbReference type="GO" id="GO:0042597">
    <property type="term" value="C:periplasmic space"/>
    <property type="evidence" value="ECO:0007669"/>
    <property type="project" value="UniProtKB-ARBA"/>
</dbReference>
<comment type="caution">
    <text evidence="6">The sequence shown here is derived from an EMBL/GenBank/DDBJ whole genome shotgun (WGS) entry which is preliminary data.</text>
</comment>
<dbReference type="InterPro" id="IPR030678">
    <property type="entry name" value="Peptide/Ni-bd"/>
</dbReference>
<sequence length="588" mass="65584">MTPDIQMQPAPETKPPLPTNPFGVLSIRDWLYLPHLLGGRERALLAFFVALALISGSAAAILGFIKITKAAPKAGGIFREGVIRPPERINPLFLSDNDTDRDISALIFGNLFYYDADDKLQPEIAEEYSVSEDGKSYVVTLKKNVSWHDGQPLTADDVVYTVKTIQDPAYKSSLRPNWQGVTIERLGEYEVRFVLHQPYSPFVQNLALPIIPQHIWKRVPAEAAFLVEANLKPVGAGPYRFSNFERNSDGVITKYVLKAVDTFYLEGPYIKTIELKVYNTEEDLLKAFQNGDIDGISILSSKNVERVKNLGAAVSAIRIPRILAVFLNEAHPALADRAVRQALAMAIDKQELITSVLGGGATVIESPIPPGTFGYNPDIPSADFAPDSARAMLEKAGWQDLNNDGLREKKPAKRGGSPTPLKIVLATSDWRDLAESANMIKNYWRQIGVETEVKTIPINELESSVIRPRAYDALLFGEIFGHDPDPFAFWHSSQLKDPGLNIALYHSKKVDSLLEEARRMTDRSATEARYREFQDVIAGDFPSIFLYSPVYSYATRSTVQGVNLKSLVLPSERFNAARLWYIKTKRVF</sequence>
<name>A0A931SCC8_9BACT</name>
<keyword evidence="4" id="KW-0812">Transmembrane</keyword>
<dbReference type="Gene3D" id="3.90.76.10">
    <property type="entry name" value="Dipeptide-binding Protein, Domain 1"/>
    <property type="match status" value="1"/>
</dbReference>
<evidence type="ECO:0000256" key="1">
    <source>
        <dbReference type="ARBA" id="ARBA00005695"/>
    </source>
</evidence>
<evidence type="ECO:0000259" key="5">
    <source>
        <dbReference type="Pfam" id="PF00496"/>
    </source>
</evidence>
<dbReference type="PIRSF" id="PIRSF002741">
    <property type="entry name" value="MppA"/>
    <property type="match status" value="1"/>
</dbReference>
<dbReference type="PANTHER" id="PTHR30290">
    <property type="entry name" value="PERIPLASMIC BINDING COMPONENT OF ABC TRANSPORTER"/>
    <property type="match status" value="1"/>
</dbReference>
<dbReference type="Proteomes" id="UP000724148">
    <property type="component" value="Unassembled WGS sequence"/>
</dbReference>
<dbReference type="GO" id="GO:0043190">
    <property type="term" value="C:ATP-binding cassette (ABC) transporter complex"/>
    <property type="evidence" value="ECO:0007669"/>
    <property type="project" value="InterPro"/>
</dbReference>
<keyword evidence="4" id="KW-0472">Membrane</keyword>
<comment type="similarity">
    <text evidence="1">Belongs to the bacterial solute-binding protein 5 family.</text>
</comment>
<organism evidence="6 7">
    <name type="scientific">Candidatus Sungiibacteriota bacterium</name>
    <dbReference type="NCBI Taxonomy" id="2750080"/>
    <lineage>
        <taxon>Bacteria</taxon>
        <taxon>Candidatus Sungiibacteriota</taxon>
    </lineage>
</organism>
<protein>
    <submittedName>
        <fullName evidence="6">Peptide ABC transporter substrate-binding protein</fullName>
    </submittedName>
</protein>
<dbReference type="InterPro" id="IPR000914">
    <property type="entry name" value="SBP_5_dom"/>
</dbReference>
<dbReference type="PANTHER" id="PTHR30290:SF9">
    <property type="entry name" value="OLIGOPEPTIDE-BINDING PROTEIN APPA"/>
    <property type="match status" value="1"/>
</dbReference>
<reference evidence="6" key="1">
    <citation type="submission" date="2020-07" db="EMBL/GenBank/DDBJ databases">
        <title>Huge and variable diversity of episymbiotic CPR bacteria and DPANN archaea in groundwater ecosystems.</title>
        <authorList>
            <person name="He C.Y."/>
            <person name="Keren R."/>
            <person name="Whittaker M."/>
            <person name="Farag I.F."/>
            <person name="Doudna J."/>
            <person name="Cate J.H.D."/>
            <person name="Banfield J.F."/>
        </authorList>
    </citation>
    <scope>NUCLEOTIDE SEQUENCE</scope>
    <source>
        <strain evidence="6">NC_groundwater_193_Ag_S-0.1um_51_7</strain>
    </source>
</reference>
<dbReference type="InterPro" id="IPR039424">
    <property type="entry name" value="SBP_5"/>
</dbReference>
<accession>A0A931SCC8</accession>
<dbReference type="GO" id="GO:0015833">
    <property type="term" value="P:peptide transport"/>
    <property type="evidence" value="ECO:0007669"/>
    <property type="project" value="TreeGrafter"/>
</dbReference>
<feature type="domain" description="Solute-binding protein family 5" evidence="5">
    <location>
        <begin position="119"/>
        <end position="491"/>
    </location>
</feature>
<gene>
    <name evidence="6" type="ORF">HYT40_01165</name>
</gene>
<dbReference type="GO" id="GO:1904680">
    <property type="term" value="F:peptide transmembrane transporter activity"/>
    <property type="evidence" value="ECO:0007669"/>
    <property type="project" value="TreeGrafter"/>
</dbReference>
<keyword evidence="4" id="KW-1133">Transmembrane helix</keyword>
<dbReference type="InterPro" id="IPR023765">
    <property type="entry name" value="SBP_5_CS"/>
</dbReference>
<dbReference type="EMBL" id="JACOZA010000029">
    <property type="protein sequence ID" value="MBI2096751.1"/>
    <property type="molecule type" value="Genomic_DNA"/>
</dbReference>
<evidence type="ECO:0000256" key="3">
    <source>
        <dbReference type="ARBA" id="ARBA00022729"/>
    </source>
</evidence>
<keyword evidence="2" id="KW-0813">Transport</keyword>
<dbReference type="AlphaFoldDB" id="A0A931SCC8"/>
<evidence type="ECO:0000256" key="2">
    <source>
        <dbReference type="ARBA" id="ARBA00022448"/>
    </source>
</evidence>
<evidence type="ECO:0000313" key="6">
    <source>
        <dbReference type="EMBL" id="MBI2096751.1"/>
    </source>
</evidence>